<dbReference type="EMBL" id="BAFB01000051">
    <property type="protein sequence ID" value="GAB33218.1"/>
    <property type="molecule type" value="Genomic_DNA"/>
</dbReference>
<dbReference type="CDD" id="cd16428">
    <property type="entry name" value="TcpC_C"/>
    <property type="match status" value="1"/>
</dbReference>
<dbReference type="Proteomes" id="UP000005038">
    <property type="component" value="Unassembled WGS sequence"/>
</dbReference>
<feature type="region of interest" description="Disordered" evidence="1">
    <location>
        <begin position="564"/>
        <end position="621"/>
    </location>
</feature>
<dbReference type="AlphaFoldDB" id="H5TIB0"/>
<dbReference type="InterPro" id="IPR024735">
    <property type="entry name" value="TcpC"/>
</dbReference>
<dbReference type="OrthoDB" id="4773519at2"/>
<feature type="compositionally biased region" description="Basic and acidic residues" evidence="1">
    <location>
        <begin position="104"/>
        <end position="116"/>
    </location>
</feature>
<keyword evidence="2" id="KW-0472">Membrane</keyword>
<evidence type="ECO:0000313" key="4">
    <source>
        <dbReference type="Proteomes" id="UP000005038"/>
    </source>
</evidence>
<dbReference type="RefSeq" id="WP_007237477.1">
    <property type="nucleotide sequence ID" value="NZ_BAFB01000051.1"/>
</dbReference>
<keyword evidence="2" id="KW-0812">Transmembrane</keyword>
<dbReference type="Gene3D" id="3.10.450.540">
    <property type="match status" value="1"/>
</dbReference>
<keyword evidence="2" id="KW-1133">Transmembrane helix</keyword>
<comment type="caution">
    <text evidence="3">The sequence shown here is derived from an EMBL/GenBank/DDBJ whole genome shotgun (WGS) entry which is preliminary data.</text>
</comment>
<name>H5TIB0_GORO1</name>
<protein>
    <submittedName>
        <fullName evidence="3">Uncharacterized protein</fullName>
    </submittedName>
</protein>
<organism evidence="3 4">
    <name type="scientific">Gordonia otitidis (strain DSM 44809 / CCUG 52243 / JCM 12355 / NBRC 100426 / IFM 10032)</name>
    <dbReference type="NCBI Taxonomy" id="1108044"/>
    <lineage>
        <taxon>Bacteria</taxon>
        <taxon>Bacillati</taxon>
        <taxon>Actinomycetota</taxon>
        <taxon>Actinomycetes</taxon>
        <taxon>Mycobacteriales</taxon>
        <taxon>Gordoniaceae</taxon>
        <taxon>Gordonia</taxon>
    </lineage>
</organism>
<evidence type="ECO:0000256" key="2">
    <source>
        <dbReference type="SAM" id="Phobius"/>
    </source>
</evidence>
<dbReference type="STRING" id="1108044.GOOTI_051_00090"/>
<feature type="transmembrane region" description="Helical" evidence="2">
    <location>
        <begin position="262"/>
        <end position="283"/>
    </location>
</feature>
<dbReference type="Pfam" id="PF12642">
    <property type="entry name" value="TpcC"/>
    <property type="match status" value="1"/>
</dbReference>
<reference evidence="3" key="1">
    <citation type="submission" date="2012-02" db="EMBL/GenBank/DDBJ databases">
        <title>Whole genome shotgun sequence of Gordonia otitidis NBRC 100426.</title>
        <authorList>
            <person name="Yoshida I."/>
            <person name="Hosoyama A."/>
            <person name="Tsuchikane K."/>
            <person name="Katsumata H."/>
            <person name="Yamazaki S."/>
            <person name="Fujita N."/>
        </authorList>
    </citation>
    <scope>NUCLEOTIDE SEQUENCE [LARGE SCALE GENOMIC DNA]</scope>
    <source>
        <strain evidence="3">NBRC 100426</strain>
    </source>
</reference>
<accession>H5TIB0</accession>
<dbReference type="InterPro" id="IPR035628">
    <property type="entry name" value="TcpC_C"/>
</dbReference>
<feature type="compositionally biased region" description="Pro residues" evidence="1">
    <location>
        <begin position="118"/>
        <end position="130"/>
    </location>
</feature>
<keyword evidence="4" id="KW-1185">Reference proteome</keyword>
<feature type="region of interest" description="Disordered" evidence="1">
    <location>
        <begin position="63"/>
        <end position="133"/>
    </location>
</feature>
<proteinExistence type="predicted"/>
<feature type="compositionally biased region" description="Low complexity" evidence="1">
    <location>
        <begin position="566"/>
        <end position="585"/>
    </location>
</feature>
<evidence type="ECO:0000313" key="3">
    <source>
        <dbReference type="EMBL" id="GAB33218.1"/>
    </source>
</evidence>
<feature type="compositionally biased region" description="Polar residues" evidence="1">
    <location>
        <begin position="592"/>
        <end position="621"/>
    </location>
</feature>
<gene>
    <name evidence="3" type="ORF">GOOTI_051_00090</name>
</gene>
<evidence type="ECO:0000256" key="1">
    <source>
        <dbReference type="SAM" id="MobiDB-lite"/>
    </source>
</evidence>
<sequence length="621" mass="64979">MSDGDTFRLRPYDAGERPAFTAVFATEQPPVDANYRLPPHSDSALAEYVQALRTAPINQAATALAHADTPSQSISIGRARPRHASTASTPAAAPPPPTAAVGLLDREPPPPEHDDPPEAPAIPADPPPDAPAIDEDQIVVNLPREGDDYYLNGKGHRVFEYYSSIGTDRVAVDANNNDLTDEDGNLIYVTNKGVAVDDRTGLADWIRKGRHLIKTGGASSEELPDDTPELFDSNGVPIEHFPVPAVGKSPVVTARVWGTRRLVFLAAVGLFAAAVAGSCGVYMGRSAVPANGVISADERSTYRLTDLPAAAMAAFGQQYLQTCLTHGDADQVQARAAALASMTTGGPSAQCGWQSGGKVQAPQLIQWTGRFTPIDGFTGGRAAYFVYTVSMEPGRFDTYSVPIWVNTAAESNDMSIVGDLGVTPGIRTKKPPAFTPDGHNDSTLASDLQSSVLEPFFTAWASSNSQQIALAASSDAKPDVKAGLNGAFSNPQITSVQAYTTYDTTAGQRVVYGNGDSVTAMVNVTWQVKASESTQVAGYRVSLRYNDGKWQVYDIGGGALTDRAADPNSSSGGSSDSIDAGISDGATGGPVATSTTPQSTTAEQPAPSTDSTAETSESVAP</sequence>